<evidence type="ECO:0000313" key="6">
    <source>
        <dbReference type="Proteomes" id="UP001365405"/>
    </source>
</evidence>
<protein>
    <submittedName>
        <fullName evidence="5">4'-phosphopantetheinyl transferase superfamily protein</fullName>
    </submittedName>
</protein>
<dbReference type="EMBL" id="JBBUTH010000007">
    <property type="protein sequence ID" value="MEK8051144.1"/>
    <property type="molecule type" value="Genomic_DNA"/>
</dbReference>
<dbReference type="SUPFAM" id="SSF56214">
    <property type="entry name" value="4'-phosphopantetheinyl transferase"/>
    <property type="match status" value="2"/>
</dbReference>
<dbReference type="Pfam" id="PF01648">
    <property type="entry name" value="ACPS"/>
    <property type="match status" value="1"/>
</dbReference>
<keyword evidence="6" id="KW-1185">Reference proteome</keyword>
<accession>A0ABU9CH06</accession>
<name>A0ABU9CH06_9BURK</name>
<keyword evidence="2 5" id="KW-0808">Transferase</keyword>
<dbReference type="PANTHER" id="PTHR12215">
    <property type="entry name" value="PHOSPHOPANTETHEINE TRANSFERASE"/>
    <property type="match status" value="1"/>
</dbReference>
<dbReference type="InterPro" id="IPR050559">
    <property type="entry name" value="P-Pant_transferase_sf"/>
</dbReference>
<reference evidence="5 6" key="1">
    <citation type="submission" date="2024-04" db="EMBL/GenBank/DDBJ databases">
        <title>Novel species of the genus Ideonella isolated from streams.</title>
        <authorList>
            <person name="Lu H."/>
        </authorList>
    </citation>
    <scope>NUCLEOTIDE SEQUENCE [LARGE SCALE GENOMIC DNA]</scope>
    <source>
        <strain evidence="5 6">DXS22W</strain>
    </source>
</reference>
<comment type="similarity">
    <text evidence="1">Belongs to the P-Pant transferase superfamily. Gsp/Sfp/HetI/AcpT family.</text>
</comment>
<feature type="domain" description="4'-phosphopantetheinyl transferase" evidence="3">
    <location>
        <begin position="111"/>
        <end position="190"/>
    </location>
</feature>
<sequence length="229" mass="24984">MSRQPTRTVHWCEASVDALAGWDDQFARWLHANEQARAARFHREVDARRHRRAHGLLRGLLGRAIGADPAALSFVDAPGGKPALWPPSPWRFNLSHAGDRVLVAWAWDIEVGADIEQVRPGIGREGLGERFFHPLEAAAVQASSSPDDTFITLWSRKEAVLKAWGDGLAVDLHRFEVASPAGHGTVTAPPDTAAARHAWWWCDLGVAGPYRAAVAGDGLPATLQHSAWP</sequence>
<dbReference type="PANTHER" id="PTHR12215:SF10">
    <property type="entry name" value="L-AMINOADIPATE-SEMIALDEHYDE DEHYDROGENASE-PHOSPHOPANTETHEINYL TRANSFERASE"/>
    <property type="match status" value="1"/>
</dbReference>
<evidence type="ECO:0000256" key="1">
    <source>
        <dbReference type="ARBA" id="ARBA00010990"/>
    </source>
</evidence>
<evidence type="ECO:0000259" key="3">
    <source>
        <dbReference type="Pfam" id="PF01648"/>
    </source>
</evidence>
<dbReference type="Gene3D" id="3.90.470.20">
    <property type="entry name" value="4'-phosphopantetheinyl transferase domain"/>
    <property type="match status" value="2"/>
</dbReference>
<dbReference type="Pfam" id="PF22624">
    <property type="entry name" value="AASDHPPT_N"/>
    <property type="match status" value="1"/>
</dbReference>
<comment type="caution">
    <text evidence="5">The sequence shown here is derived from an EMBL/GenBank/DDBJ whole genome shotgun (WGS) entry which is preliminary data.</text>
</comment>
<dbReference type="GO" id="GO:0016740">
    <property type="term" value="F:transferase activity"/>
    <property type="evidence" value="ECO:0007669"/>
    <property type="project" value="UniProtKB-KW"/>
</dbReference>
<evidence type="ECO:0000259" key="4">
    <source>
        <dbReference type="Pfam" id="PF22624"/>
    </source>
</evidence>
<dbReference type="Proteomes" id="UP001365405">
    <property type="component" value="Unassembled WGS sequence"/>
</dbReference>
<evidence type="ECO:0000313" key="5">
    <source>
        <dbReference type="EMBL" id="MEK8051144.1"/>
    </source>
</evidence>
<evidence type="ECO:0000256" key="2">
    <source>
        <dbReference type="ARBA" id="ARBA00022679"/>
    </source>
</evidence>
<organism evidence="5 6">
    <name type="scientific">Pseudaquabacterium inlustre</name>
    <dbReference type="NCBI Taxonomy" id="2984192"/>
    <lineage>
        <taxon>Bacteria</taxon>
        <taxon>Pseudomonadati</taxon>
        <taxon>Pseudomonadota</taxon>
        <taxon>Betaproteobacteria</taxon>
        <taxon>Burkholderiales</taxon>
        <taxon>Sphaerotilaceae</taxon>
        <taxon>Pseudaquabacterium</taxon>
    </lineage>
</organism>
<feature type="domain" description="4'-phosphopantetheinyl transferase N-terminal" evidence="4">
    <location>
        <begin position="26"/>
        <end position="104"/>
    </location>
</feature>
<dbReference type="InterPro" id="IPR037143">
    <property type="entry name" value="4-PPantetheinyl_Trfase_dom_sf"/>
</dbReference>
<dbReference type="InterPro" id="IPR008278">
    <property type="entry name" value="4-PPantetheinyl_Trfase_dom"/>
</dbReference>
<proteinExistence type="inferred from homology"/>
<dbReference type="RefSeq" id="WP_341410835.1">
    <property type="nucleotide sequence ID" value="NZ_JBBUTH010000007.1"/>
</dbReference>
<dbReference type="InterPro" id="IPR055066">
    <property type="entry name" value="AASDHPPT_N"/>
</dbReference>
<gene>
    <name evidence="5" type="ORF">AACH10_12910</name>
</gene>